<name>N9V4Y6_9GAMM</name>
<dbReference type="PATRIC" id="fig|1268237.3.peg.3636"/>
<feature type="chain" id="PRO_5004155163" description="Chorismate lyase" evidence="1">
    <location>
        <begin position="20"/>
        <end position="226"/>
    </location>
</feature>
<organism evidence="2 3">
    <name type="scientific">Aeromonas diversa CDC 2478-85</name>
    <dbReference type="NCBI Taxonomy" id="1268237"/>
    <lineage>
        <taxon>Bacteria</taxon>
        <taxon>Pseudomonadati</taxon>
        <taxon>Pseudomonadota</taxon>
        <taxon>Gammaproteobacteria</taxon>
        <taxon>Aeromonadales</taxon>
        <taxon>Aeromonadaceae</taxon>
        <taxon>Aeromonas</taxon>
    </lineage>
</organism>
<accession>N9V4Y6</accession>
<dbReference type="AlphaFoldDB" id="N9V4Y6"/>
<dbReference type="SUPFAM" id="SSF64288">
    <property type="entry name" value="Chorismate lyase-like"/>
    <property type="match status" value="1"/>
</dbReference>
<evidence type="ECO:0008006" key="4">
    <source>
        <dbReference type="Google" id="ProtNLM"/>
    </source>
</evidence>
<evidence type="ECO:0000256" key="1">
    <source>
        <dbReference type="SAM" id="SignalP"/>
    </source>
</evidence>
<dbReference type="EMBL" id="APVG01000081">
    <property type="protein sequence ID" value="ENY70397.1"/>
    <property type="molecule type" value="Genomic_DNA"/>
</dbReference>
<evidence type="ECO:0000313" key="3">
    <source>
        <dbReference type="Proteomes" id="UP000023775"/>
    </source>
</evidence>
<feature type="signal peptide" evidence="1">
    <location>
        <begin position="1"/>
        <end position="19"/>
    </location>
</feature>
<dbReference type="Gene3D" id="3.40.1410.10">
    <property type="entry name" value="Chorismate lyase-like"/>
    <property type="match status" value="1"/>
</dbReference>
<sequence length="226" mass="25089">MKIRTILLATVLSHGAVQAQESVASSWQDSPVTRLKAQALLQTLNATLLSNPSATVTLQSWCTDHKMAGEPRIRALRDQNTRKPADAAIREQLKVGADEPVGYRRVQLACGDHVFSEADNWYVKSRLTPEMNRLLDTSDTPFGLAVKALNFSRRTLSSTLLWSPLPAGWEMQMPKLATSDQSLAIPERVLQHRALLSRGDGVPFSLVVETYRRDLFAFPLDNAVSH</sequence>
<evidence type="ECO:0000313" key="2">
    <source>
        <dbReference type="EMBL" id="ENY70397.1"/>
    </source>
</evidence>
<comment type="caution">
    <text evidence="2">The sequence shown here is derived from an EMBL/GenBank/DDBJ whole genome shotgun (WGS) entry which is preliminary data.</text>
</comment>
<keyword evidence="1" id="KW-0732">Signal</keyword>
<reference evidence="2 3" key="1">
    <citation type="journal article" date="2013" name="Genome Announc.">
        <title>Draft Genome Sequence of the Aeromonas diversa Type Strain.</title>
        <authorList>
            <person name="Farfan M."/>
            <person name="Spataro N."/>
            <person name="Sanglas A."/>
            <person name="Albarral V."/>
            <person name="Loren J.G."/>
            <person name="Bosch E."/>
            <person name="Fuste M.C."/>
        </authorList>
    </citation>
    <scope>NUCLEOTIDE SEQUENCE [LARGE SCALE GENOMIC DNA]</scope>
    <source>
        <strain evidence="2 3">2478-85</strain>
    </source>
</reference>
<gene>
    <name evidence="2" type="ORF">G114_18561</name>
</gene>
<dbReference type="eggNOG" id="COG3161">
    <property type="taxonomic scope" value="Bacteria"/>
</dbReference>
<keyword evidence="3" id="KW-1185">Reference proteome</keyword>
<protein>
    <recommendedName>
        <fullName evidence="4">Chorismate lyase</fullName>
    </recommendedName>
</protein>
<dbReference type="Proteomes" id="UP000023775">
    <property type="component" value="Unassembled WGS sequence"/>
</dbReference>
<proteinExistence type="predicted"/>
<dbReference type="InterPro" id="IPR028978">
    <property type="entry name" value="Chorismate_lyase_/UTRA_dom_sf"/>
</dbReference>